<accession>A0ABD2ZHW7</accession>
<dbReference type="Proteomes" id="UP001630127">
    <property type="component" value="Unassembled WGS sequence"/>
</dbReference>
<reference evidence="2 3" key="1">
    <citation type="submission" date="2024-11" db="EMBL/GenBank/DDBJ databases">
        <title>A near-complete genome assembly of Cinchona calisaya.</title>
        <authorList>
            <person name="Lian D.C."/>
            <person name="Zhao X.W."/>
            <person name="Wei L."/>
        </authorList>
    </citation>
    <scope>NUCLEOTIDE SEQUENCE [LARGE SCALE GENOMIC DNA]</scope>
    <source>
        <tissue evidence="2">Nenye</tissue>
    </source>
</reference>
<dbReference type="EMBL" id="JBJUIK010000009">
    <property type="protein sequence ID" value="KAL3519059.1"/>
    <property type="molecule type" value="Genomic_DNA"/>
</dbReference>
<keyword evidence="3" id="KW-1185">Reference proteome</keyword>
<feature type="region of interest" description="Disordered" evidence="1">
    <location>
        <begin position="79"/>
        <end position="102"/>
    </location>
</feature>
<comment type="caution">
    <text evidence="2">The sequence shown here is derived from an EMBL/GenBank/DDBJ whole genome shotgun (WGS) entry which is preliminary data.</text>
</comment>
<evidence type="ECO:0000313" key="3">
    <source>
        <dbReference type="Proteomes" id="UP001630127"/>
    </source>
</evidence>
<evidence type="ECO:0000313" key="2">
    <source>
        <dbReference type="EMBL" id="KAL3519059.1"/>
    </source>
</evidence>
<dbReference type="AlphaFoldDB" id="A0ABD2ZHW7"/>
<protein>
    <submittedName>
        <fullName evidence="2">Uncharacterized protein</fullName>
    </submittedName>
</protein>
<sequence length="102" mass="10864">MPLPTCQSPIMSPPTSHISTFVPFSVPPPTNQAPIMPLPMSQCPSHGMQETFNYLVLENIGAARIVGGIHPLTQSSGALNDGSTNAQNGRNTTKNIYTATWS</sequence>
<gene>
    <name evidence="2" type="ORF">ACH5RR_021648</name>
</gene>
<evidence type="ECO:0000256" key="1">
    <source>
        <dbReference type="SAM" id="MobiDB-lite"/>
    </source>
</evidence>
<name>A0ABD2ZHW7_9GENT</name>
<organism evidence="2 3">
    <name type="scientific">Cinchona calisaya</name>
    <dbReference type="NCBI Taxonomy" id="153742"/>
    <lineage>
        <taxon>Eukaryota</taxon>
        <taxon>Viridiplantae</taxon>
        <taxon>Streptophyta</taxon>
        <taxon>Embryophyta</taxon>
        <taxon>Tracheophyta</taxon>
        <taxon>Spermatophyta</taxon>
        <taxon>Magnoliopsida</taxon>
        <taxon>eudicotyledons</taxon>
        <taxon>Gunneridae</taxon>
        <taxon>Pentapetalae</taxon>
        <taxon>asterids</taxon>
        <taxon>lamiids</taxon>
        <taxon>Gentianales</taxon>
        <taxon>Rubiaceae</taxon>
        <taxon>Cinchonoideae</taxon>
        <taxon>Cinchoneae</taxon>
        <taxon>Cinchona</taxon>
    </lineage>
</organism>
<proteinExistence type="predicted"/>